<dbReference type="RefSeq" id="XP_070917888.1">
    <property type="nucleotide sequence ID" value="XM_071061787.1"/>
</dbReference>
<feature type="compositionally biased region" description="Basic and acidic residues" evidence="1">
    <location>
        <begin position="884"/>
        <end position="893"/>
    </location>
</feature>
<feature type="compositionally biased region" description="Polar residues" evidence="1">
    <location>
        <begin position="1206"/>
        <end position="1217"/>
    </location>
</feature>
<evidence type="ECO:0000313" key="3">
    <source>
        <dbReference type="Proteomes" id="UP001628179"/>
    </source>
</evidence>
<feature type="region of interest" description="Disordered" evidence="1">
    <location>
        <begin position="420"/>
        <end position="565"/>
    </location>
</feature>
<feature type="compositionally biased region" description="Polar residues" evidence="1">
    <location>
        <begin position="442"/>
        <end position="459"/>
    </location>
</feature>
<feature type="compositionally biased region" description="Basic and acidic residues" evidence="1">
    <location>
        <begin position="640"/>
        <end position="652"/>
    </location>
</feature>
<evidence type="ECO:0000256" key="1">
    <source>
        <dbReference type="SAM" id="MobiDB-lite"/>
    </source>
</evidence>
<feature type="region of interest" description="Disordered" evidence="1">
    <location>
        <begin position="1"/>
        <end position="41"/>
    </location>
</feature>
<feature type="compositionally biased region" description="Low complexity" evidence="1">
    <location>
        <begin position="894"/>
        <end position="910"/>
    </location>
</feature>
<proteinExistence type="predicted"/>
<feature type="compositionally biased region" description="Polar residues" evidence="1">
    <location>
        <begin position="349"/>
        <end position="360"/>
    </location>
</feature>
<feature type="compositionally biased region" description="Polar residues" evidence="1">
    <location>
        <begin position="546"/>
        <end position="565"/>
    </location>
</feature>
<gene>
    <name evidence="2" type="ORF">MFIFM68171_06367</name>
</gene>
<feature type="region of interest" description="Disordered" evidence="1">
    <location>
        <begin position="582"/>
        <end position="663"/>
    </location>
</feature>
<dbReference type="EMBL" id="BAAFSV010000003">
    <property type="protein sequence ID" value="GAB1316157.1"/>
    <property type="molecule type" value="Genomic_DNA"/>
</dbReference>
<feature type="compositionally biased region" description="Polar residues" evidence="1">
    <location>
        <begin position="1056"/>
        <end position="1065"/>
    </location>
</feature>
<feature type="compositionally biased region" description="Basic and acidic residues" evidence="1">
    <location>
        <begin position="199"/>
        <end position="210"/>
    </location>
</feature>
<feature type="region of interest" description="Disordered" evidence="1">
    <location>
        <begin position="320"/>
        <end position="339"/>
    </location>
</feature>
<accession>A0ABQ0GEH3</accession>
<comment type="caution">
    <text evidence="2">The sequence shown here is derived from an EMBL/GenBank/DDBJ whole genome shotgun (WGS) entry which is preliminary data.</text>
</comment>
<dbReference type="Proteomes" id="UP001628179">
    <property type="component" value="Unassembled WGS sequence"/>
</dbReference>
<feature type="compositionally biased region" description="Polar residues" evidence="1">
    <location>
        <begin position="326"/>
        <end position="339"/>
    </location>
</feature>
<feature type="compositionally biased region" description="Basic and acidic residues" evidence="1">
    <location>
        <begin position="471"/>
        <end position="486"/>
    </location>
</feature>
<feature type="compositionally biased region" description="Polar residues" evidence="1">
    <location>
        <begin position="529"/>
        <end position="539"/>
    </location>
</feature>
<name>A0ABQ0GEH3_9PEZI</name>
<feature type="compositionally biased region" description="Pro residues" evidence="1">
    <location>
        <begin position="1071"/>
        <end position="1083"/>
    </location>
</feature>
<feature type="compositionally biased region" description="Polar residues" evidence="1">
    <location>
        <begin position="1136"/>
        <end position="1145"/>
    </location>
</feature>
<feature type="compositionally biased region" description="Polar residues" evidence="1">
    <location>
        <begin position="583"/>
        <end position="610"/>
    </location>
</feature>
<dbReference type="GeneID" id="98177110"/>
<feature type="compositionally biased region" description="Basic and acidic residues" evidence="1">
    <location>
        <begin position="806"/>
        <end position="820"/>
    </location>
</feature>
<reference evidence="2 3" key="1">
    <citation type="submission" date="2024-09" db="EMBL/GenBank/DDBJ databases">
        <title>Itraconazole resistance in Madurella fahalii resulting from another homologue of gene encoding cytochrome P450 14-alpha sterol demethylase (CYP51).</title>
        <authorList>
            <person name="Yoshioka I."/>
            <person name="Fahal A.H."/>
            <person name="Kaneko S."/>
            <person name="Yaguchi T."/>
        </authorList>
    </citation>
    <scope>NUCLEOTIDE SEQUENCE [LARGE SCALE GENOMIC DNA]</scope>
    <source>
        <strain evidence="2 3">IFM 68171</strain>
    </source>
</reference>
<feature type="compositionally biased region" description="Low complexity" evidence="1">
    <location>
        <begin position="1007"/>
        <end position="1033"/>
    </location>
</feature>
<evidence type="ECO:0000313" key="2">
    <source>
        <dbReference type="EMBL" id="GAB1316157.1"/>
    </source>
</evidence>
<keyword evidence="3" id="KW-1185">Reference proteome</keyword>
<feature type="region of interest" description="Disordered" evidence="1">
    <location>
        <begin position="682"/>
        <end position="1225"/>
    </location>
</feature>
<organism evidence="2 3">
    <name type="scientific">Madurella fahalii</name>
    <dbReference type="NCBI Taxonomy" id="1157608"/>
    <lineage>
        <taxon>Eukaryota</taxon>
        <taxon>Fungi</taxon>
        <taxon>Dikarya</taxon>
        <taxon>Ascomycota</taxon>
        <taxon>Pezizomycotina</taxon>
        <taxon>Sordariomycetes</taxon>
        <taxon>Sordariomycetidae</taxon>
        <taxon>Sordariales</taxon>
        <taxon>Sordariales incertae sedis</taxon>
        <taxon>Madurella</taxon>
    </lineage>
</organism>
<feature type="compositionally biased region" description="Basic and acidic residues" evidence="1">
    <location>
        <begin position="845"/>
        <end position="861"/>
    </location>
</feature>
<protein>
    <submittedName>
        <fullName evidence="2">PH domain-containing protein</fullName>
    </submittedName>
</protein>
<feature type="region of interest" description="Disordered" evidence="1">
    <location>
        <begin position="344"/>
        <end position="363"/>
    </location>
</feature>
<feature type="compositionally biased region" description="Polar residues" evidence="1">
    <location>
        <begin position="487"/>
        <end position="496"/>
    </location>
</feature>
<sequence length="1225" mass="131681">MNRFRTKKKAKDDASTGRSSEDSEQSSLPFKVFSRGKKTQQEEVKKEFDLSTALPSNDDFRTSLLMSNLSARFSMLREQDDPNTKIGKASDDSVLYPKRQSRLADFGFVGGSNGLTDIAEVESIKTSPFLRTDSFASDEAEKSGSVLTRAKPTEGNNLFGGRQKIYKIPAGSKGSGGGMIGRALYDDDVAMSAFQRWRQEEKARSLEDHNSSTSEDEAEQIRPESPPPVGYNRNRETSSTTSSASIAARNSTAATSITSQAAWTVKDGQSPTSATAPAPERMVTRTRRLYEQCLVQDPQDQQTSALSRIENLTRQRLFNTRAPDLSTGSTSQASASNSRTILTKASAPNLRSASPTTMSASPGALDLGSKVQADTKHSLGGVPPLSPPLSEAGEQTILPILPNDMGKATAMGLFQKPQHSYDESQYVQRQLQLRQGREAPTQRPSTESNAESASQSQNHEAIPATGTRLGIQDDKLPPTPLTDRESPTVSAPNPTALSAPPAVNVERPSDEDHPAFRQSAMPTALPVSATANDGPSTSLRPKPSVDKSQQLSPLDSPTLGPTTGLSGMVRQHLRMESMDSFMDQDSTRPQSNFNPGSGPSVASEQGSNLSPWLPPDQDWTRSYYGNGPQTVLDKPAGGIQHKDESVDGKVPDRSSNTTDEADEFASQLAEARRRVREKLTSYVETDSSRAASPDLSAQVPSNPLGIGMLKPKSSKGSLVDRSRNMPGQSRGLKILGIGAGAMSSPPQSAKQSVDEKEAPILETMREEAAKEDAPISGAGAHSESTALQDKDEDSTTHPGLRAFRQARRELQKRKELESLARHQVSQTSQSAGRFEDANVPPPPPRADRGPRQRTPSRERKPPPITYRQRAPSDERGHSSPAAQRHSDGRDRSGSETSGGRSGSRPPRLRTNTNTGPQEQLAPGNSRPPMMRSPGLPGTDIKGSPIMPPYPYPNRGAPSPAPSPHPEWSRSAGNLAVYTGRPGFDPHSGQPSPISPMGLPSPSPLAMGTTSSPVGTPTSIGPRPRRSSASQSPALGPGVIPQPTRRPVDKRDISEPTLMTSTSRIPTMNLPHQPPHPSQPPPVIPDRGRGLRSRSNSRGQGAAPPVPPINPRRRREDSGTLPLYDEGMMAPRLPFASQANNSTSTLDLEENRSAFSVSDDDNTSKPDQRRRLQKPNPNAQMSGTRFLEKGRDNSPPFIAKGPPASRTVATSGMRSNTGMGVPGGMF</sequence>
<feature type="compositionally biased region" description="Low complexity" evidence="1">
    <location>
        <begin position="237"/>
        <end position="264"/>
    </location>
</feature>
<feature type="compositionally biased region" description="Basic and acidic residues" evidence="1">
    <location>
        <begin position="752"/>
        <end position="773"/>
    </location>
</feature>
<feature type="region of interest" description="Disordered" evidence="1">
    <location>
        <begin position="135"/>
        <end position="160"/>
    </location>
</feature>
<feature type="compositionally biased region" description="Polar residues" evidence="1">
    <location>
        <begin position="423"/>
        <end position="433"/>
    </location>
</feature>
<feature type="region of interest" description="Disordered" evidence="1">
    <location>
        <begin position="199"/>
        <end position="282"/>
    </location>
</feature>
<feature type="compositionally biased region" description="Basic and acidic residues" evidence="1">
    <location>
        <begin position="10"/>
        <end position="21"/>
    </location>
</feature>